<dbReference type="InterPro" id="IPR025383">
    <property type="entry name" value="MrpA_C/MbhD"/>
</dbReference>
<protein>
    <submittedName>
        <fullName evidence="8">DUF4040 domain-containing protein</fullName>
    </submittedName>
</protein>
<feature type="transmembrane region" description="Helical" evidence="6">
    <location>
        <begin position="31"/>
        <end position="48"/>
    </location>
</feature>
<evidence type="ECO:0000256" key="1">
    <source>
        <dbReference type="ARBA" id="ARBA00004651"/>
    </source>
</evidence>
<dbReference type="KEGG" id="xcl:G4Z02_09415"/>
<comment type="subcellular location">
    <subcellularLocation>
        <location evidence="1">Cell membrane</location>
        <topology evidence="1">Multi-pass membrane protein</topology>
    </subcellularLocation>
</comment>
<evidence type="ECO:0000256" key="3">
    <source>
        <dbReference type="ARBA" id="ARBA00022692"/>
    </source>
</evidence>
<evidence type="ECO:0000256" key="4">
    <source>
        <dbReference type="ARBA" id="ARBA00022989"/>
    </source>
</evidence>
<keyword evidence="5 6" id="KW-0472">Membrane</keyword>
<evidence type="ECO:0000313" key="8">
    <source>
        <dbReference type="EMBL" id="QMS86049.1"/>
    </source>
</evidence>
<keyword evidence="9" id="KW-1185">Reference proteome</keyword>
<dbReference type="GO" id="GO:0005886">
    <property type="term" value="C:plasma membrane"/>
    <property type="evidence" value="ECO:0007669"/>
    <property type="project" value="UniProtKB-SubCell"/>
</dbReference>
<gene>
    <name evidence="8" type="ORF">G4Z02_09415</name>
</gene>
<accession>A0A7L7KUG2</accession>
<evidence type="ECO:0000313" key="9">
    <source>
        <dbReference type="Proteomes" id="UP000514720"/>
    </source>
</evidence>
<evidence type="ECO:0000256" key="5">
    <source>
        <dbReference type="ARBA" id="ARBA00023136"/>
    </source>
</evidence>
<dbReference type="AlphaFoldDB" id="A0A7L7KUG2"/>
<organism evidence="8 9">
    <name type="scientific">Candidatus Xianfuyuplasma coldseepsis</name>
    <dbReference type="NCBI Taxonomy" id="2782163"/>
    <lineage>
        <taxon>Bacteria</taxon>
        <taxon>Bacillati</taxon>
        <taxon>Mycoplasmatota</taxon>
        <taxon>Mollicutes</taxon>
        <taxon>Candidatus Izemoplasmatales</taxon>
        <taxon>Candidatus Izemoplasmataceae</taxon>
        <taxon>Candidatus Xianfuyuplasma</taxon>
    </lineage>
</organism>
<name>A0A7L7KUG2_9MOLU</name>
<evidence type="ECO:0000259" key="7">
    <source>
        <dbReference type="Pfam" id="PF13244"/>
    </source>
</evidence>
<feature type="transmembrane region" description="Helical" evidence="6">
    <location>
        <begin position="54"/>
        <end position="76"/>
    </location>
</feature>
<keyword evidence="2" id="KW-1003">Cell membrane</keyword>
<keyword evidence="4 6" id="KW-1133">Transmembrane helix</keyword>
<evidence type="ECO:0000256" key="2">
    <source>
        <dbReference type="ARBA" id="ARBA00022475"/>
    </source>
</evidence>
<reference evidence="8 9" key="1">
    <citation type="submission" date="2020-02" db="EMBL/GenBank/DDBJ databases">
        <authorList>
            <person name="Zheng R.K."/>
            <person name="Sun C.M."/>
        </authorList>
    </citation>
    <scope>NUCLEOTIDE SEQUENCE [LARGE SCALE GENOMIC DNA]</scope>
    <source>
        <strain evidence="9">zrk13</strain>
    </source>
</reference>
<dbReference type="EMBL" id="CP048914">
    <property type="protein sequence ID" value="QMS86049.1"/>
    <property type="molecule type" value="Genomic_DNA"/>
</dbReference>
<proteinExistence type="predicted"/>
<dbReference type="Proteomes" id="UP000514720">
    <property type="component" value="Chromosome"/>
</dbReference>
<sequence length="83" mass="9012">MLVSVLELILGIFIVVLAFLAINVKSLIKTVMFLSAMSMLSVLAFVMMHAPDVAVTEAVIGSGLVTSLFVFTLLSVRKVERKQ</sequence>
<dbReference type="Pfam" id="PF13244">
    <property type="entry name" value="MbhD"/>
    <property type="match status" value="1"/>
</dbReference>
<keyword evidence="3 6" id="KW-0812">Transmembrane</keyword>
<evidence type="ECO:0000256" key="6">
    <source>
        <dbReference type="SAM" id="Phobius"/>
    </source>
</evidence>
<feature type="domain" description="MrpA C-terminal/MbhD" evidence="7">
    <location>
        <begin position="12"/>
        <end position="76"/>
    </location>
</feature>
<feature type="transmembrane region" description="Helical" evidence="6">
    <location>
        <begin position="6"/>
        <end position="24"/>
    </location>
</feature>